<evidence type="ECO:0000256" key="1">
    <source>
        <dbReference type="SAM" id="MobiDB-lite"/>
    </source>
</evidence>
<gene>
    <name evidence="2" type="ORF">LR48_Vigan04g151600</name>
</gene>
<feature type="region of interest" description="Disordered" evidence="1">
    <location>
        <begin position="1"/>
        <end position="92"/>
    </location>
</feature>
<accession>A0A0L9UEZ7</accession>
<feature type="compositionally biased region" description="Low complexity" evidence="1">
    <location>
        <begin position="28"/>
        <end position="40"/>
    </location>
</feature>
<dbReference type="PANTHER" id="PTHR35310:SF1">
    <property type="entry name" value="CELL WALL INTEGRITY_STRESS RESPONSE COMPONENT-LIKE PROTEIN"/>
    <property type="match status" value="1"/>
</dbReference>
<feature type="compositionally biased region" description="Polar residues" evidence="1">
    <location>
        <begin position="50"/>
        <end position="60"/>
    </location>
</feature>
<feature type="compositionally biased region" description="Basic and acidic residues" evidence="1">
    <location>
        <begin position="61"/>
        <end position="71"/>
    </location>
</feature>
<evidence type="ECO:0000313" key="2">
    <source>
        <dbReference type="EMBL" id="KOM41318.1"/>
    </source>
</evidence>
<dbReference type="Proteomes" id="UP000053144">
    <property type="component" value="Chromosome 4"/>
</dbReference>
<sequence length="161" mass="17759">MCKQNVDVQTNPTSSTSSTTTGNLPRISPSAAAASSPTATYLVDLEAKTSKTNGSTQSQKDQTHEPTDKKQKTPQQQSKNKPMKQTSPSWILDEDDDLVSEFTDLPNRFHQTLLPDLERISTTSKAFITTDLDPLIPADLDCRKDFSVVSHRRSVPPLPVF</sequence>
<dbReference type="AlphaFoldDB" id="A0A0L9UEZ7"/>
<protein>
    <submittedName>
        <fullName evidence="2">Uncharacterized protein</fullName>
    </submittedName>
</protein>
<reference evidence="3" key="1">
    <citation type="journal article" date="2015" name="Proc. Natl. Acad. Sci. U.S.A.">
        <title>Genome sequencing of adzuki bean (Vigna angularis) provides insight into high starch and low fat accumulation and domestication.</title>
        <authorList>
            <person name="Yang K."/>
            <person name="Tian Z."/>
            <person name="Chen C."/>
            <person name="Luo L."/>
            <person name="Zhao B."/>
            <person name="Wang Z."/>
            <person name="Yu L."/>
            <person name="Li Y."/>
            <person name="Sun Y."/>
            <person name="Li W."/>
            <person name="Chen Y."/>
            <person name="Li Y."/>
            <person name="Zhang Y."/>
            <person name="Ai D."/>
            <person name="Zhao J."/>
            <person name="Shang C."/>
            <person name="Ma Y."/>
            <person name="Wu B."/>
            <person name="Wang M."/>
            <person name="Gao L."/>
            <person name="Sun D."/>
            <person name="Zhang P."/>
            <person name="Guo F."/>
            <person name="Wang W."/>
            <person name="Li Y."/>
            <person name="Wang J."/>
            <person name="Varshney R.K."/>
            <person name="Wang J."/>
            <person name="Ling H.Q."/>
            <person name="Wan P."/>
        </authorList>
    </citation>
    <scope>NUCLEOTIDE SEQUENCE</scope>
    <source>
        <strain evidence="3">cv. Jingnong 6</strain>
    </source>
</reference>
<proteinExistence type="predicted"/>
<evidence type="ECO:0000313" key="3">
    <source>
        <dbReference type="Proteomes" id="UP000053144"/>
    </source>
</evidence>
<organism evidence="2 3">
    <name type="scientific">Phaseolus angularis</name>
    <name type="common">Azuki bean</name>
    <name type="synonym">Vigna angularis</name>
    <dbReference type="NCBI Taxonomy" id="3914"/>
    <lineage>
        <taxon>Eukaryota</taxon>
        <taxon>Viridiplantae</taxon>
        <taxon>Streptophyta</taxon>
        <taxon>Embryophyta</taxon>
        <taxon>Tracheophyta</taxon>
        <taxon>Spermatophyta</taxon>
        <taxon>Magnoliopsida</taxon>
        <taxon>eudicotyledons</taxon>
        <taxon>Gunneridae</taxon>
        <taxon>Pentapetalae</taxon>
        <taxon>rosids</taxon>
        <taxon>fabids</taxon>
        <taxon>Fabales</taxon>
        <taxon>Fabaceae</taxon>
        <taxon>Papilionoideae</taxon>
        <taxon>50 kb inversion clade</taxon>
        <taxon>NPAAA clade</taxon>
        <taxon>indigoferoid/millettioid clade</taxon>
        <taxon>Phaseoleae</taxon>
        <taxon>Vigna</taxon>
    </lineage>
</organism>
<dbReference type="PANTHER" id="PTHR35310">
    <property type="entry name" value="CELL WALL INTEGRITY/STRESS RESPONSE COMPONENT-LIKE PROTEIN"/>
    <property type="match status" value="1"/>
</dbReference>
<name>A0A0L9UEZ7_PHAAN</name>
<dbReference type="EMBL" id="CM003374">
    <property type="protein sequence ID" value="KOM41318.1"/>
    <property type="molecule type" value="Genomic_DNA"/>
</dbReference>
<dbReference type="Gramene" id="KOM41318">
    <property type="protein sequence ID" value="KOM41318"/>
    <property type="gene ID" value="LR48_Vigan04g151600"/>
</dbReference>
<dbReference type="STRING" id="3914.A0A0L9UEZ7"/>
<feature type="compositionally biased region" description="Polar residues" evidence="1">
    <location>
        <begin position="1"/>
        <end position="12"/>
    </location>
</feature>